<dbReference type="SUPFAM" id="SSF55718">
    <property type="entry name" value="SCP-like"/>
    <property type="match status" value="1"/>
</dbReference>
<reference evidence="2" key="1">
    <citation type="submission" date="2024-06" db="EMBL/GenBank/DDBJ databases">
        <authorList>
            <person name="Wu L."/>
        </authorList>
    </citation>
    <scope>NUCLEOTIDE SEQUENCE</scope>
    <source>
        <strain evidence="2">W17</strain>
    </source>
</reference>
<accession>A0AAU7X3D8</accession>
<evidence type="ECO:0000259" key="1">
    <source>
        <dbReference type="Pfam" id="PF02036"/>
    </source>
</evidence>
<gene>
    <name evidence="2" type="ORF">ABCR88_14935</name>
</gene>
<sequence length="98" mass="10455">MSDQIITEGLKKVLTKGVLGAVARVEFNDGSAIVITSTTDTQDVSWDSDEKGTCQLLCSKDTFLDLLSGRQGATMAFMKGQLKVNGDMGVALKLSQLI</sequence>
<dbReference type="RefSeq" id="WP_108538181.1">
    <property type="nucleotide sequence ID" value="NZ_CP158490.1"/>
</dbReference>
<dbReference type="Pfam" id="PF02036">
    <property type="entry name" value="SCP2"/>
    <property type="match status" value="1"/>
</dbReference>
<protein>
    <submittedName>
        <fullName evidence="2">SCP2 sterol-binding domain-containing protein</fullName>
    </submittedName>
</protein>
<feature type="domain" description="SCP2" evidence="1">
    <location>
        <begin position="14"/>
        <end position="97"/>
    </location>
</feature>
<proteinExistence type="predicted"/>
<dbReference type="EMBL" id="CP158490">
    <property type="protein sequence ID" value="XBY27066.1"/>
    <property type="molecule type" value="Genomic_DNA"/>
</dbReference>
<dbReference type="InterPro" id="IPR036527">
    <property type="entry name" value="SCP2_sterol-bd_dom_sf"/>
</dbReference>
<dbReference type="GeneID" id="86981332"/>
<dbReference type="AlphaFoldDB" id="A0AAU7X3D8"/>
<evidence type="ECO:0000313" key="2">
    <source>
        <dbReference type="EMBL" id="XBY27066.1"/>
    </source>
</evidence>
<organism evidence="2">
    <name type="scientific">Pseudomonas sp. W17</name>
    <dbReference type="NCBI Taxonomy" id="3144407"/>
    <lineage>
        <taxon>Bacteria</taxon>
        <taxon>Pseudomonadati</taxon>
        <taxon>Pseudomonadota</taxon>
        <taxon>Gammaproteobacteria</taxon>
        <taxon>Pseudomonadales</taxon>
        <taxon>Pseudomonadaceae</taxon>
        <taxon>Pseudomonas</taxon>
    </lineage>
</organism>
<dbReference type="InterPro" id="IPR003033">
    <property type="entry name" value="SCP2_sterol-bd_dom"/>
</dbReference>
<dbReference type="Gene3D" id="3.30.1050.10">
    <property type="entry name" value="SCP2 sterol-binding domain"/>
    <property type="match status" value="1"/>
</dbReference>
<name>A0AAU7X3D8_9PSED</name>